<evidence type="ECO:0000256" key="2">
    <source>
        <dbReference type="ARBA" id="ARBA00022475"/>
    </source>
</evidence>
<gene>
    <name evidence="7" type="ORF">F8568_013555</name>
</gene>
<evidence type="ECO:0000313" key="8">
    <source>
        <dbReference type="Proteomes" id="UP000462055"/>
    </source>
</evidence>
<dbReference type="Proteomes" id="UP000462055">
    <property type="component" value="Unassembled WGS sequence"/>
</dbReference>
<dbReference type="PANTHER" id="PTHR23513">
    <property type="entry name" value="INTEGRAL MEMBRANE EFFLUX PROTEIN-RELATED"/>
    <property type="match status" value="1"/>
</dbReference>
<dbReference type="InterPro" id="IPR011701">
    <property type="entry name" value="MFS"/>
</dbReference>
<keyword evidence="5 6" id="KW-0472">Membrane</keyword>
<dbReference type="EMBL" id="WBMS02000009">
    <property type="protein sequence ID" value="MWA01392.1"/>
    <property type="molecule type" value="Genomic_DNA"/>
</dbReference>
<keyword evidence="2" id="KW-1003">Cell membrane</keyword>
<feature type="transmembrane region" description="Helical" evidence="6">
    <location>
        <begin position="343"/>
        <end position="362"/>
    </location>
</feature>
<dbReference type="InterPro" id="IPR036259">
    <property type="entry name" value="MFS_trans_sf"/>
</dbReference>
<evidence type="ECO:0000256" key="4">
    <source>
        <dbReference type="ARBA" id="ARBA00022989"/>
    </source>
</evidence>
<protein>
    <submittedName>
        <fullName evidence="7">MFS transporter</fullName>
    </submittedName>
</protein>
<feature type="transmembrane region" description="Helical" evidence="6">
    <location>
        <begin position="179"/>
        <end position="199"/>
    </location>
</feature>
<evidence type="ECO:0000313" key="7">
    <source>
        <dbReference type="EMBL" id="MWA01392.1"/>
    </source>
</evidence>
<feature type="transmembrane region" description="Helical" evidence="6">
    <location>
        <begin position="286"/>
        <end position="307"/>
    </location>
</feature>
<evidence type="ECO:0000256" key="3">
    <source>
        <dbReference type="ARBA" id="ARBA00022692"/>
    </source>
</evidence>
<dbReference type="GO" id="GO:0022857">
    <property type="term" value="F:transmembrane transporter activity"/>
    <property type="evidence" value="ECO:0007669"/>
    <property type="project" value="InterPro"/>
</dbReference>
<keyword evidence="8" id="KW-1185">Reference proteome</keyword>
<feature type="transmembrane region" description="Helical" evidence="6">
    <location>
        <begin position="20"/>
        <end position="42"/>
    </location>
</feature>
<feature type="transmembrane region" description="Helical" evidence="6">
    <location>
        <begin position="145"/>
        <end position="167"/>
    </location>
</feature>
<evidence type="ECO:0000256" key="1">
    <source>
        <dbReference type="ARBA" id="ARBA00004651"/>
    </source>
</evidence>
<proteinExistence type="predicted"/>
<feature type="transmembrane region" description="Helical" evidence="6">
    <location>
        <begin position="407"/>
        <end position="428"/>
    </location>
</feature>
<feature type="transmembrane region" description="Helical" evidence="6">
    <location>
        <begin position="83"/>
        <end position="103"/>
    </location>
</feature>
<feature type="transmembrane region" description="Helical" evidence="6">
    <location>
        <begin position="54"/>
        <end position="76"/>
    </location>
</feature>
<feature type="transmembrane region" description="Helical" evidence="6">
    <location>
        <begin position="109"/>
        <end position="133"/>
    </location>
</feature>
<sequence length="440" mass="45694">MRAGELGAIVRGRDFRRLYATRLTSQLTDGVFQVALAGYVFFSPERQATAGKAAAAFAVTLLPYSALGPFAGVFIDRWQRRQILVWTPVLRAMVVLAVAALVASGRDGAGFFLAVLVVLGVNRFFLSALSAALPHVVRRERLVTANAFSVTSGTVIAFVGGGAGYLLRAVFGGEERGTALILVAGAGMYLAAGAIATLLPRGLLGPYPAEAEALAGRGPGPDAPGVRDALGAVLSGLADGARHIAGRRQAALALGAISFHRFVYGIILMMTLLLCRGHFSDDADEGLATLALMLGVSGAGYFAAALVTPPVVRRISKQAWIALQLAAAAAGMLLLGLPFSETAWTAGAFGLGVVSQGVKLCVDTTLQETIDDAYRGRVFSVYDMLFNTMFAASAALAATWLPADGVASMTLVAVVVAYAAGAAVYWTATVRTPKTVPARD</sequence>
<evidence type="ECO:0000256" key="5">
    <source>
        <dbReference type="ARBA" id="ARBA00023136"/>
    </source>
</evidence>
<feature type="transmembrane region" description="Helical" evidence="6">
    <location>
        <begin position="319"/>
        <end position="337"/>
    </location>
</feature>
<evidence type="ECO:0000256" key="6">
    <source>
        <dbReference type="SAM" id="Phobius"/>
    </source>
</evidence>
<dbReference type="Pfam" id="PF07690">
    <property type="entry name" value="MFS_1"/>
    <property type="match status" value="1"/>
</dbReference>
<reference evidence="7" key="1">
    <citation type="submission" date="2019-12" db="EMBL/GenBank/DDBJ databases">
        <title>Actinomadura physcomitrii sp. nov., a novel actinomycete isolated from moss [Physcomitrium sphaericum (Ludw) Fuernr].</title>
        <authorList>
            <person name="Zhuang X."/>
        </authorList>
    </citation>
    <scope>NUCLEOTIDE SEQUENCE [LARGE SCALE GENOMIC DNA]</scope>
    <source>
        <strain evidence="7">LD22</strain>
    </source>
</reference>
<organism evidence="7 8">
    <name type="scientific">Actinomadura physcomitrii</name>
    <dbReference type="NCBI Taxonomy" id="2650748"/>
    <lineage>
        <taxon>Bacteria</taxon>
        <taxon>Bacillati</taxon>
        <taxon>Actinomycetota</taxon>
        <taxon>Actinomycetes</taxon>
        <taxon>Streptosporangiales</taxon>
        <taxon>Thermomonosporaceae</taxon>
        <taxon>Actinomadura</taxon>
    </lineage>
</organism>
<dbReference type="PANTHER" id="PTHR23513:SF17">
    <property type="entry name" value="MEMBRANE PROTEIN"/>
    <property type="match status" value="1"/>
</dbReference>
<keyword evidence="3 6" id="KW-0812">Transmembrane</keyword>
<dbReference type="CDD" id="cd06173">
    <property type="entry name" value="MFS_MefA_like"/>
    <property type="match status" value="1"/>
</dbReference>
<dbReference type="AlphaFoldDB" id="A0A6I4M729"/>
<accession>A0A6I4M729</accession>
<dbReference type="SUPFAM" id="SSF103473">
    <property type="entry name" value="MFS general substrate transporter"/>
    <property type="match status" value="1"/>
</dbReference>
<comment type="caution">
    <text evidence="7">The sequence shown here is derived from an EMBL/GenBank/DDBJ whole genome shotgun (WGS) entry which is preliminary data.</text>
</comment>
<dbReference type="Gene3D" id="1.20.1250.20">
    <property type="entry name" value="MFS general substrate transporter like domains"/>
    <property type="match status" value="1"/>
</dbReference>
<name>A0A6I4M729_9ACTN</name>
<feature type="transmembrane region" description="Helical" evidence="6">
    <location>
        <begin position="382"/>
        <end position="401"/>
    </location>
</feature>
<keyword evidence="4 6" id="KW-1133">Transmembrane helix</keyword>
<feature type="transmembrane region" description="Helical" evidence="6">
    <location>
        <begin position="251"/>
        <end position="274"/>
    </location>
</feature>
<dbReference type="RefSeq" id="WP_151593891.1">
    <property type="nucleotide sequence ID" value="NZ_WBMS02000009.1"/>
</dbReference>
<comment type="subcellular location">
    <subcellularLocation>
        <location evidence="1">Cell membrane</location>
        <topology evidence="1">Multi-pass membrane protein</topology>
    </subcellularLocation>
</comment>
<dbReference type="GO" id="GO:0005886">
    <property type="term" value="C:plasma membrane"/>
    <property type="evidence" value="ECO:0007669"/>
    <property type="project" value="UniProtKB-SubCell"/>
</dbReference>